<name>A0A7N0UHM6_KALFE</name>
<reference evidence="6" key="1">
    <citation type="submission" date="2021-01" db="UniProtKB">
        <authorList>
            <consortium name="EnsemblPlants"/>
        </authorList>
    </citation>
    <scope>IDENTIFICATION</scope>
</reference>
<keyword evidence="4" id="KW-1015">Disulfide bond</keyword>
<dbReference type="PANTHER" id="PTHR22977">
    <property type="entry name" value="COX ASSEMBLY MITOCHONDRIAL PROTEIN"/>
    <property type="match status" value="1"/>
</dbReference>
<evidence type="ECO:0000256" key="1">
    <source>
        <dbReference type="ARBA" id="ARBA00004173"/>
    </source>
</evidence>
<dbReference type="GO" id="GO:0005739">
    <property type="term" value="C:mitochondrion"/>
    <property type="evidence" value="ECO:0007669"/>
    <property type="project" value="UniProtKB-SubCell"/>
</dbReference>
<proteinExistence type="inferred from homology"/>
<accession>A0A7N0UHM6</accession>
<dbReference type="Pfam" id="PF08583">
    <property type="entry name" value="Cmc1"/>
    <property type="match status" value="1"/>
</dbReference>
<dbReference type="InterPro" id="IPR013892">
    <property type="entry name" value="Cyt_c_biogenesis_Cmc1-like"/>
</dbReference>
<comment type="subcellular location">
    <subcellularLocation>
        <location evidence="1 5">Mitochondrion</location>
    </subcellularLocation>
</comment>
<protein>
    <recommendedName>
        <fullName evidence="5">COX assembly mitochondrial protein</fullName>
    </recommendedName>
</protein>
<keyword evidence="7" id="KW-1185">Reference proteome</keyword>
<sequence>MHPPLSPHKHPMCAEIIELFRKCHADHLVGKIFRECTDLKIQLDRCFRQEKAVKRMTNFEESNKFKERLKAFREEQTNEENIQS</sequence>
<dbReference type="Proteomes" id="UP000594263">
    <property type="component" value="Unplaced"/>
</dbReference>
<dbReference type="Gramene" id="Kaladp0067s0174.1.v1.1">
    <property type="protein sequence ID" value="Kaladp0067s0174.1.v1.1"/>
    <property type="gene ID" value="Kaladp0067s0174.v1.1"/>
</dbReference>
<comment type="similarity">
    <text evidence="2 5">Belongs to the CMC family.</text>
</comment>
<organism evidence="6 7">
    <name type="scientific">Kalanchoe fedtschenkoi</name>
    <name type="common">Lavender scallops</name>
    <name type="synonym">South American air plant</name>
    <dbReference type="NCBI Taxonomy" id="63787"/>
    <lineage>
        <taxon>Eukaryota</taxon>
        <taxon>Viridiplantae</taxon>
        <taxon>Streptophyta</taxon>
        <taxon>Embryophyta</taxon>
        <taxon>Tracheophyta</taxon>
        <taxon>Spermatophyta</taxon>
        <taxon>Magnoliopsida</taxon>
        <taxon>eudicotyledons</taxon>
        <taxon>Gunneridae</taxon>
        <taxon>Pentapetalae</taxon>
        <taxon>Saxifragales</taxon>
        <taxon>Crassulaceae</taxon>
        <taxon>Kalanchoe</taxon>
    </lineage>
</organism>
<evidence type="ECO:0000256" key="3">
    <source>
        <dbReference type="ARBA" id="ARBA00023128"/>
    </source>
</evidence>
<keyword evidence="3 5" id="KW-0496">Mitochondrion</keyword>
<evidence type="ECO:0000256" key="2">
    <source>
        <dbReference type="ARBA" id="ARBA00007347"/>
    </source>
</evidence>
<dbReference type="EnsemblPlants" id="Kaladp0067s0174.1.v1.1">
    <property type="protein sequence ID" value="Kaladp0067s0174.1.v1.1"/>
    <property type="gene ID" value="Kaladp0067s0174.v1.1"/>
</dbReference>
<evidence type="ECO:0000313" key="6">
    <source>
        <dbReference type="EnsemblPlants" id="Kaladp0067s0174.1.v1.1"/>
    </source>
</evidence>
<evidence type="ECO:0000256" key="5">
    <source>
        <dbReference type="RuleBase" id="RU364104"/>
    </source>
</evidence>
<evidence type="ECO:0000313" key="7">
    <source>
        <dbReference type="Proteomes" id="UP000594263"/>
    </source>
</evidence>
<dbReference type="AlphaFoldDB" id="A0A7N0UHM6"/>
<dbReference type="OMA" id="RVEKYGH"/>
<dbReference type="PANTHER" id="PTHR22977:SF1">
    <property type="entry name" value="COX ASSEMBLY MITOCHONDRIAL PROTEIN 2 HOMOLOG"/>
    <property type="match status" value="1"/>
</dbReference>
<evidence type="ECO:0000256" key="4">
    <source>
        <dbReference type="ARBA" id="ARBA00023157"/>
    </source>
</evidence>